<name>A0ABN4TEV3_9BURK</name>
<dbReference type="InterPro" id="IPR045851">
    <property type="entry name" value="AMP-bd_C_sf"/>
</dbReference>
<evidence type="ECO:0000313" key="6">
    <source>
        <dbReference type="Proteomes" id="UP000177515"/>
    </source>
</evidence>
<evidence type="ECO:0000313" key="5">
    <source>
        <dbReference type="EMBL" id="AOZ05699.1"/>
    </source>
</evidence>
<dbReference type="Gene3D" id="3.40.50.12780">
    <property type="entry name" value="N-terminal domain of ligase-like"/>
    <property type="match status" value="1"/>
</dbReference>
<sequence length="534" mass="55734">MEAVSAPGTIGAALAQARRQWPAQDAYLCRGRHWSFAATADGADRVAEGLLELGLARGDRIGVIGLNHVEWLLLFYAAARIGVAVVGLSVRYRDNEIAHMIADAGVQAVFTVAELDGFDYLAMLARLAPALPSLRQVVVLDAPDAGQAAPPAAATAPQAPLTLSALARSAPQPGRLARAAAAVHADDLAMVIYTSGTTGKPKGAGLTHRSLLAAAGAQAAHVRTVPGDHLQLALPLNHVGGITCGVLNFLLGGGTLELVPVFKAELVLEMMRRHPPTLFSGVPTMATLLLSHPASAGVDLSRVRLVVVGGSTVDGALLEQLQRRMPQATVMNLYGLSECSGAIVMTPWQAAEADVLQSIGQVFRGSEVRVLTPQGEPAAAGEVGELCFRGPGVAPGYIGAAAGAAGFDTGGWLRSGDLGCQDARGYLFLKGRMKDMYIQGGFNVYPAEVEGVIARHPEVLMVAGIGVPDPVLGEVGRYYIVARPGSALRAEDVRAFCGEHLADYKVPRQVVLRAELPMTPAGKIHKAALREEGA</sequence>
<keyword evidence="6" id="KW-1185">Reference proteome</keyword>
<dbReference type="PROSITE" id="PS00455">
    <property type="entry name" value="AMP_BINDING"/>
    <property type="match status" value="1"/>
</dbReference>
<gene>
    <name evidence="5" type="ORF">BKK80_07680</name>
</gene>
<organism evidence="5 6">
    <name type="scientific">Cupriavidus malaysiensis</name>
    <dbReference type="NCBI Taxonomy" id="367825"/>
    <lineage>
        <taxon>Bacteria</taxon>
        <taxon>Pseudomonadati</taxon>
        <taxon>Pseudomonadota</taxon>
        <taxon>Betaproteobacteria</taxon>
        <taxon>Burkholderiales</taxon>
        <taxon>Burkholderiaceae</taxon>
        <taxon>Cupriavidus</taxon>
    </lineage>
</organism>
<dbReference type="SUPFAM" id="SSF56801">
    <property type="entry name" value="Acetyl-CoA synthetase-like"/>
    <property type="match status" value="1"/>
</dbReference>
<dbReference type="InterPro" id="IPR000873">
    <property type="entry name" value="AMP-dep_synth/lig_dom"/>
</dbReference>
<feature type="domain" description="AMP-binding enzyme C-terminal" evidence="4">
    <location>
        <begin position="448"/>
        <end position="523"/>
    </location>
</feature>
<dbReference type="InterPro" id="IPR042099">
    <property type="entry name" value="ANL_N_sf"/>
</dbReference>
<evidence type="ECO:0000259" key="3">
    <source>
        <dbReference type="Pfam" id="PF00501"/>
    </source>
</evidence>
<dbReference type="Pfam" id="PF13193">
    <property type="entry name" value="AMP-binding_C"/>
    <property type="match status" value="1"/>
</dbReference>
<evidence type="ECO:0000256" key="2">
    <source>
        <dbReference type="ARBA" id="ARBA00022598"/>
    </source>
</evidence>
<dbReference type="InterPro" id="IPR020845">
    <property type="entry name" value="AMP-binding_CS"/>
</dbReference>
<dbReference type="Proteomes" id="UP000177515">
    <property type="component" value="Chromosome 1"/>
</dbReference>
<keyword evidence="2 5" id="KW-0436">Ligase</keyword>
<dbReference type="GO" id="GO:0016874">
    <property type="term" value="F:ligase activity"/>
    <property type="evidence" value="ECO:0007669"/>
    <property type="project" value="UniProtKB-KW"/>
</dbReference>
<reference evidence="5 6" key="1">
    <citation type="submission" date="2016-10" db="EMBL/GenBank/DDBJ databases">
        <title>Complete genome sequences of three Cupriavidus strains isolated from various Malaysian environments.</title>
        <authorList>
            <person name="Abdullah A.A.-A."/>
            <person name="Shafie N.A.H."/>
            <person name="Lau N.S."/>
        </authorList>
    </citation>
    <scope>NUCLEOTIDE SEQUENCE [LARGE SCALE GENOMIC DNA]</scope>
    <source>
        <strain evidence="5 6">USMAA1020</strain>
    </source>
</reference>
<dbReference type="InterPro" id="IPR025110">
    <property type="entry name" value="AMP-bd_C"/>
</dbReference>
<dbReference type="PANTHER" id="PTHR43201:SF5">
    <property type="entry name" value="MEDIUM-CHAIN ACYL-COA LIGASE ACSF2, MITOCHONDRIAL"/>
    <property type="match status" value="1"/>
</dbReference>
<feature type="domain" description="AMP-dependent synthetase/ligase" evidence="3">
    <location>
        <begin position="16"/>
        <end position="397"/>
    </location>
</feature>
<dbReference type="Pfam" id="PF00501">
    <property type="entry name" value="AMP-binding"/>
    <property type="match status" value="1"/>
</dbReference>
<proteinExistence type="inferred from homology"/>
<protein>
    <submittedName>
        <fullName evidence="5">Fatty-acid--CoA ligase</fullName>
    </submittedName>
</protein>
<dbReference type="EMBL" id="CP017754">
    <property type="protein sequence ID" value="AOZ05699.1"/>
    <property type="molecule type" value="Genomic_DNA"/>
</dbReference>
<accession>A0ABN4TEV3</accession>
<evidence type="ECO:0000256" key="1">
    <source>
        <dbReference type="ARBA" id="ARBA00006432"/>
    </source>
</evidence>
<dbReference type="Gene3D" id="3.30.300.30">
    <property type="match status" value="1"/>
</dbReference>
<evidence type="ECO:0000259" key="4">
    <source>
        <dbReference type="Pfam" id="PF13193"/>
    </source>
</evidence>
<comment type="similarity">
    <text evidence="1">Belongs to the ATP-dependent AMP-binding enzyme family.</text>
</comment>
<dbReference type="PANTHER" id="PTHR43201">
    <property type="entry name" value="ACYL-COA SYNTHETASE"/>
    <property type="match status" value="1"/>
</dbReference>
<dbReference type="RefSeq" id="WP_071068812.1">
    <property type="nucleotide sequence ID" value="NZ_CP017754.1"/>
</dbReference>